<keyword evidence="2" id="KW-1185">Reference proteome</keyword>
<dbReference type="SUPFAM" id="SSF54909">
    <property type="entry name" value="Dimeric alpha+beta barrel"/>
    <property type="match status" value="1"/>
</dbReference>
<dbReference type="Proteomes" id="UP001596084">
    <property type="component" value="Unassembled WGS sequence"/>
</dbReference>
<comment type="caution">
    <text evidence="1">The sequence shown here is derived from an EMBL/GenBank/DDBJ whole genome shotgun (WGS) entry which is preliminary data.</text>
</comment>
<accession>A0ABW0QN19</accession>
<dbReference type="EMBL" id="JBHSMX010000066">
    <property type="protein sequence ID" value="MFC5524079.1"/>
    <property type="molecule type" value="Genomic_DNA"/>
</dbReference>
<organism evidence="1 2">
    <name type="scientific">Polaromonas jejuensis</name>
    <dbReference type="NCBI Taxonomy" id="457502"/>
    <lineage>
        <taxon>Bacteria</taxon>
        <taxon>Pseudomonadati</taxon>
        <taxon>Pseudomonadota</taxon>
        <taxon>Betaproteobacteria</taxon>
        <taxon>Burkholderiales</taxon>
        <taxon>Comamonadaceae</taxon>
        <taxon>Polaromonas</taxon>
    </lineage>
</organism>
<protein>
    <submittedName>
        <fullName evidence="1">DUF4286 family protein</fullName>
    </submittedName>
</protein>
<name>A0ABW0QN19_9BURK</name>
<gene>
    <name evidence="1" type="ORF">ACFPP7_24680</name>
</gene>
<dbReference type="RefSeq" id="WP_068831996.1">
    <property type="nucleotide sequence ID" value="NZ_JBHSMX010000066.1"/>
</dbReference>
<proteinExistence type="predicted"/>
<dbReference type="InterPro" id="IPR011008">
    <property type="entry name" value="Dimeric_a/b-barrel"/>
</dbReference>
<reference evidence="2" key="1">
    <citation type="journal article" date="2019" name="Int. J. Syst. Evol. Microbiol.">
        <title>The Global Catalogue of Microorganisms (GCM) 10K type strain sequencing project: providing services to taxonomists for standard genome sequencing and annotation.</title>
        <authorList>
            <consortium name="The Broad Institute Genomics Platform"/>
            <consortium name="The Broad Institute Genome Sequencing Center for Infectious Disease"/>
            <person name="Wu L."/>
            <person name="Ma J."/>
        </authorList>
    </citation>
    <scope>NUCLEOTIDE SEQUENCE [LARGE SCALE GENOMIC DNA]</scope>
    <source>
        <strain evidence="2">CGMCC 4.7277</strain>
    </source>
</reference>
<sequence length="252" mass="27929">MRRPTARAFLALWNSISSPQLQPEYDTWHTFEHVPERVGLPGFIEARRYRSHEDEPSAQPPRYFTCYWLASVEALATAQYREVFTHPTPWSARMRSELRDFLRLPCSLSGAYGQSTATQLATVHLRGDADLFAAQAAARLGQLVDQARIVCTHWGTAVASEDFPIANRTSAVEAAGAGADFVVMLQGMDRAALRAHTHALVQALSPVATAVSAPAFFELQSQVRQDELASPSSARQPPRPHLFQAFKNQETL</sequence>
<evidence type="ECO:0000313" key="1">
    <source>
        <dbReference type="EMBL" id="MFC5524079.1"/>
    </source>
</evidence>
<evidence type="ECO:0000313" key="2">
    <source>
        <dbReference type="Proteomes" id="UP001596084"/>
    </source>
</evidence>